<proteinExistence type="predicted"/>
<protein>
    <submittedName>
        <fullName evidence="2">Uncharacterized protein</fullName>
    </submittedName>
</protein>
<feature type="transmembrane region" description="Helical" evidence="1">
    <location>
        <begin position="26"/>
        <end position="48"/>
    </location>
</feature>
<name>A0A3D8Q5Z2_9HELO</name>
<dbReference type="EMBL" id="PDLN01000023">
    <property type="protein sequence ID" value="RDW57232.1"/>
    <property type="molecule type" value="Genomic_DNA"/>
</dbReference>
<dbReference type="Proteomes" id="UP000256328">
    <property type="component" value="Unassembled WGS sequence"/>
</dbReference>
<evidence type="ECO:0000313" key="2">
    <source>
        <dbReference type="EMBL" id="RDW57232.1"/>
    </source>
</evidence>
<keyword evidence="3" id="KW-1185">Reference proteome</keyword>
<evidence type="ECO:0000313" key="3">
    <source>
        <dbReference type="Proteomes" id="UP000256328"/>
    </source>
</evidence>
<dbReference type="PANTHER" id="PTHR35041:SF6">
    <property type="entry name" value="FORMYLMETHIONINE DEFORMYLASE-LIKE PROTEIN-RELATED"/>
    <property type="match status" value="1"/>
</dbReference>
<gene>
    <name evidence="2" type="ORF">BP5796_12682</name>
</gene>
<dbReference type="PANTHER" id="PTHR35041">
    <property type="entry name" value="MEDIATOR OF RNA POLYMERASE II TRANSCRIPTION SUBUNIT 1"/>
    <property type="match status" value="1"/>
</dbReference>
<feature type="transmembrane region" description="Helical" evidence="1">
    <location>
        <begin position="554"/>
        <end position="576"/>
    </location>
</feature>
<accession>A0A3D8Q5Z2</accession>
<reference evidence="2 3" key="1">
    <citation type="journal article" date="2018" name="IMA Fungus">
        <title>IMA Genome-F 9: Draft genome sequence of Annulohypoxylon stygium, Aspergillus mulundensis, Berkeleyomyces basicola (syn. Thielaviopsis basicola), Ceratocystis smalleyi, two Cercospora beticola strains, Coleophoma cylindrospora, Fusarium fracticaudum, Phialophora cf. hyalina, and Morchella septimelata.</title>
        <authorList>
            <person name="Wingfield B.D."/>
            <person name="Bills G.F."/>
            <person name="Dong Y."/>
            <person name="Huang W."/>
            <person name="Nel W.J."/>
            <person name="Swalarsk-Parry B.S."/>
            <person name="Vaghefi N."/>
            <person name="Wilken P.M."/>
            <person name="An Z."/>
            <person name="de Beer Z.W."/>
            <person name="De Vos L."/>
            <person name="Chen L."/>
            <person name="Duong T.A."/>
            <person name="Gao Y."/>
            <person name="Hammerbacher A."/>
            <person name="Kikkert J.R."/>
            <person name="Li Y."/>
            <person name="Li H."/>
            <person name="Li K."/>
            <person name="Li Q."/>
            <person name="Liu X."/>
            <person name="Ma X."/>
            <person name="Naidoo K."/>
            <person name="Pethybridge S.J."/>
            <person name="Sun J."/>
            <person name="Steenkamp E.T."/>
            <person name="van der Nest M.A."/>
            <person name="van Wyk S."/>
            <person name="Wingfield M.J."/>
            <person name="Xiong C."/>
            <person name="Yue Q."/>
            <person name="Zhang X."/>
        </authorList>
    </citation>
    <scope>NUCLEOTIDE SEQUENCE [LARGE SCALE GENOMIC DNA]</scope>
    <source>
        <strain evidence="2 3">BP5796</strain>
    </source>
</reference>
<keyword evidence="1" id="KW-0472">Membrane</keyword>
<evidence type="ECO:0000256" key="1">
    <source>
        <dbReference type="SAM" id="Phobius"/>
    </source>
</evidence>
<organism evidence="2 3">
    <name type="scientific">Coleophoma crateriformis</name>
    <dbReference type="NCBI Taxonomy" id="565419"/>
    <lineage>
        <taxon>Eukaryota</taxon>
        <taxon>Fungi</taxon>
        <taxon>Dikarya</taxon>
        <taxon>Ascomycota</taxon>
        <taxon>Pezizomycotina</taxon>
        <taxon>Leotiomycetes</taxon>
        <taxon>Helotiales</taxon>
        <taxon>Dermateaceae</taxon>
        <taxon>Coleophoma</taxon>
    </lineage>
</organism>
<comment type="caution">
    <text evidence="2">The sequence shown here is derived from an EMBL/GenBank/DDBJ whole genome shotgun (WGS) entry which is preliminary data.</text>
</comment>
<keyword evidence="1" id="KW-1133">Transmembrane helix</keyword>
<dbReference type="OrthoDB" id="3530325at2759"/>
<sequence length="660" mass="72112">MAPLAEKAIADPELPPRWPYWKKPTFMFLNLSLGVTCALGQHFFYSYLNKKPPASTTWSMEVFGDDISEQKVNTAIGNTLAYIAQVSLAFAVAAAHDQISWRTIMSRPTELGVIDTLFSTKSSWPSALDVRLWVKMPLASLLLLAYGLLPLVSLITPSTITIENTLVNQTANVHVPRVDFTSTNFASLPWNLTYLEMSLGLRREGTYTFEISYDKPQPAVKKAIEGSLISNTIQSITSPKGQNSSWHLDFNGPALGCNALEDGDALRTEILAQIQATGSKYSYLSWVPGRNGSLPFTVSDNVYTLSLATLGGSPLSLYITVPQSNISSADMTQTTTENYQYPQASTSLVQCILQNVTYSTNFTYLNGTQNIQLRTSTPLNNVSSLPTLSKTVADPNMTAWDPATKVIDLQQLKMETFAYQSVMDTFASMFVGDITPVQTSFGQNKSSIQFTIGTLMTMTPLVKAAELVNLTTSLALQSANLGSAAWDGRSVEQVQTTTQLMAAMIEEMFRNATISLLSEPSLNPNYTSIYAPSNVTVKSWSSENVYQYSIDTLWIVYGSAIGLSALCVLVGSAAVVTSQAAYSSEFSTFLRVAHNVSLSSEVALQDTSGKDPLPKYLAKTVVRFPSENALMSNASGEMQSVSDDLHEMDRVELLEHEGRL</sequence>
<dbReference type="AlphaFoldDB" id="A0A3D8Q5Z2"/>
<keyword evidence="1" id="KW-0812">Transmembrane</keyword>
<feature type="transmembrane region" description="Helical" evidence="1">
    <location>
        <begin position="138"/>
        <end position="156"/>
    </location>
</feature>